<evidence type="ECO:0000313" key="8">
    <source>
        <dbReference type="EMBL" id="GAG86546.1"/>
    </source>
</evidence>
<proteinExistence type="predicted"/>
<dbReference type="EC" id="3.5.2.6" evidence="2"/>
<protein>
    <recommendedName>
        <fullName evidence="2">beta-lactamase</fullName>
        <ecNumber evidence="2">3.5.2.6</ecNumber>
    </recommendedName>
</protein>
<reference evidence="8" key="1">
    <citation type="journal article" date="2014" name="Front. Microbiol.">
        <title>High frequency of phylogenetically diverse reductive dehalogenase-homologous genes in deep subseafloor sedimentary metagenomes.</title>
        <authorList>
            <person name="Kawai M."/>
            <person name="Futagami T."/>
            <person name="Toyoda A."/>
            <person name="Takaki Y."/>
            <person name="Nishi S."/>
            <person name="Hori S."/>
            <person name="Arai W."/>
            <person name="Tsubouchi T."/>
            <person name="Morono Y."/>
            <person name="Uchiyama I."/>
            <person name="Ito T."/>
            <person name="Fujiyama A."/>
            <person name="Inagaki F."/>
            <person name="Takami H."/>
        </authorList>
    </citation>
    <scope>NUCLEOTIDE SEQUENCE</scope>
    <source>
        <strain evidence="8">Expedition CK06-06</strain>
    </source>
</reference>
<accession>X1CQM1</accession>
<dbReference type="SUPFAM" id="SSF56519">
    <property type="entry name" value="Penicillin binding protein dimerisation domain"/>
    <property type="match status" value="1"/>
</dbReference>
<name>X1CQM1_9ZZZZ</name>
<dbReference type="InterPro" id="IPR036138">
    <property type="entry name" value="PBP_dimer_sf"/>
</dbReference>
<keyword evidence="4" id="KW-0378">Hydrolase</keyword>
<dbReference type="GO" id="GO:0005886">
    <property type="term" value="C:plasma membrane"/>
    <property type="evidence" value="ECO:0007669"/>
    <property type="project" value="TreeGrafter"/>
</dbReference>
<evidence type="ECO:0000256" key="5">
    <source>
        <dbReference type="ARBA" id="ARBA00023251"/>
    </source>
</evidence>
<dbReference type="EMBL" id="BART01011552">
    <property type="protein sequence ID" value="GAG86546.1"/>
    <property type="molecule type" value="Genomic_DNA"/>
</dbReference>
<dbReference type="AlphaFoldDB" id="X1CQM1"/>
<dbReference type="Gene3D" id="3.90.1310.10">
    <property type="entry name" value="Penicillin-binding protein 2a (Domain 2)"/>
    <property type="match status" value="1"/>
</dbReference>
<evidence type="ECO:0000256" key="4">
    <source>
        <dbReference type="ARBA" id="ARBA00022801"/>
    </source>
</evidence>
<dbReference type="InterPro" id="IPR005311">
    <property type="entry name" value="PBP_dimer"/>
</dbReference>
<comment type="caution">
    <text evidence="8">The sequence shown here is derived from an EMBL/GenBank/DDBJ whole genome shotgun (WGS) entry which is preliminary data.</text>
</comment>
<keyword evidence="6" id="KW-1133">Transmembrane helix</keyword>
<dbReference type="PANTHER" id="PTHR30627:SF6">
    <property type="entry name" value="BETA-LACTAMASE YBXI-RELATED"/>
    <property type="match status" value="1"/>
</dbReference>
<dbReference type="Pfam" id="PF03717">
    <property type="entry name" value="PBP_dimer"/>
    <property type="match status" value="1"/>
</dbReference>
<dbReference type="GO" id="GO:0046677">
    <property type="term" value="P:response to antibiotic"/>
    <property type="evidence" value="ECO:0007669"/>
    <property type="project" value="UniProtKB-KW"/>
</dbReference>
<organism evidence="8">
    <name type="scientific">marine sediment metagenome</name>
    <dbReference type="NCBI Taxonomy" id="412755"/>
    <lineage>
        <taxon>unclassified sequences</taxon>
        <taxon>metagenomes</taxon>
        <taxon>ecological metagenomes</taxon>
    </lineage>
</organism>
<dbReference type="GO" id="GO:0071555">
    <property type="term" value="P:cell wall organization"/>
    <property type="evidence" value="ECO:0007669"/>
    <property type="project" value="TreeGrafter"/>
</dbReference>
<sequence length="112" mass="12578">MSIVEKLMNNTSSLQNLLKPWRIVAFMVALGLIFLIFSVRLLSLQVFQADSWVAKAEDNSTKEFNLPSLRGIILDRNDVVLARNVPSYNVVITAANLPDDEGALQEIFREIS</sequence>
<feature type="transmembrane region" description="Helical" evidence="6">
    <location>
        <begin position="20"/>
        <end position="42"/>
    </location>
</feature>
<keyword evidence="3" id="KW-0732">Signal</keyword>
<evidence type="ECO:0000256" key="6">
    <source>
        <dbReference type="SAM" id="Phobius"/>
    </source>
</evidence>
<dbReference type="InterPro" id="IPR050515">
    <property type="entry name" value="Beta-lactam/transpept"/>
</dbReference>
<dbReference type="GO" id="GO:0008800">
    <property type="term" value="F:beta-lactamase activity"/>
    <property type="evidence" value="ECO:0007669"/>
    <property type="project" value="UniProtKB-EC"/>
</dbReference>
<feature type="non-terminal residue" evidence="8">
    <location>
        <position position="112"/>
    </location>
</feature>
<keyword evidence="6" id="KW-0812">Transmembrane</keyword>
<feature type="domain" description="Penicillin-binding protein dimerisation" evidence="7">
    <location>
        <begin position="67"/>
        <end position="107"/>
    </location>
</feature>
<dbReference type="GO" id="GO:0008658">
    <property type="term" value="F:penicillin binding"/>
    <property type="evidence" value="ECO:0007669"/>
    <property type="project" value="InterPro"/>
</dbReference>
<evidence type="ECO:0000259" key="7">
    <source>
        <dbReference type="Pfam" id="PF03717"/>
    </source>
</evidence>
<evidence type="ECO:0000256" key="1">
    <source>
        <dbReference type="ARBA" id="ARBA00001526"/>
    </source>
</evidence>
<evidence type="ECO:0000256" key="2">
    <source>
        <dbReference type="ARBA" id="ARBA00012865"/>
    </source>
</evidence>
<keyword evidence="6" id="KW-0472">Membrane</keyword>
<dbReference type="PANTHER" id="PTHR30627">
    <property type="entry name" value="PEPTIDOGLYCAN D,D-TRANSPEPTIDASE"/>
    <property type="match status" value="1"/>
</dbReference>
<gene>
    <name evidence="8" type="ORF">S01H4_24556</name>
</gene>
<keyword evidence="5" id="KW-0046">Antibiotic resistance</keyword>
<evidence type="ECO:0000256" key="3">
    <source>
        <dbReference type="ARBA" id="ARBA00022729"/>
    </source>
</evidence>
<comment type="catalytic activity">
    <reaction evidence="1">
        <text>a beta-lactam + H2O = a substituted beta-amino acid</text>
        <dbReference type="Rhea" id="RHEA:20401"/>
        <dbReference type="ChEBI" id="CHEBI:15377"/>
        <dbReference type="ChEBI" id="CHEBI:35627"/>
        <dbReference type="ChEBI" id="CHEBI:140347"/>
        <dbReference type="EC" id="3.5.2.6"/>
    </reaction>
</comment>